<evidence type="ECO:0000313" key="3">
    <source>
        <dbReference type="Proteomes" id="UP000219813"/>
    </source>
</evidence>
<dbReference type="VEuPathDB" id="PlasmoDB:PmUG01_08057000"/>
<accession>A0A1D3PB15</accession>
<feature type="transmembrane region" description="Helical" evidence="1">
    <location>
        <begin position="6"/>
        <end position="25"/>
    </location>
</feature>
<gene>
    <name evidence="2" type="primary">PmUG01_08057000</name>
    <name evidence="2" type="ORF">PMUG01_08057000</name>
</gene>
<reference evidence="2 3" key="1">
    <citation type="submission" date="2016-06" db="EMBL/GenBank/DDBJ databases">
        <authorList>
            <consortium name="Pathogen Informatics"/>
        </authorList>
    </citation>
    <scope>NUCLEOTIDE SEQUENCE [LARGE SCALE GENOMIC DNA]</scope>
</reference>
<proteinExistence type="predicted"/>
<organism evidence="2 3">
    <name type="scientific">Plasmodium malariae</name>
    <dbReference type="NCBI Taxonomy" id="5858"/>
    <lineage>
        <taxon>Eukaryota</taxon>
        <taxon>Sar</taxon>
        <taxon>Alveolata</taxon>
        <taxon>Apicomplexa</taxon>
        <taxon>Aconoidasida</taxon>
        <taxon>Haemosporida</taxon>
        <taxon>Plasmodiidae</taxon>
        <taxon>Plasmodium</taxon>
        <taxon>Plasmodium (Plasmodium)</taxon>
    </lineage>
</organism>
<dbReference type="InterPro" id="IPR022139">
    <property type="entry name" value="Fam-L/Fam-M-like_plasmodium"/>
</dbReference>
<sequence length="194" mass="23288">MVHKIKLLFFIKIFTFILLTWIYQFNSELCTFNKFGDKNYNPSEKLDTGCYRILAKDKQHNDSNNVYSKEKFTNNEENNQKEIYKNEMFRKRKSIQSNRSMLNKAQYYTEVIDYNNGIFDGKHFHFQKKWIKKKNYDTFLEKKRRICNIALKKIRFRKYRYAVFMLFFFFLLGIGLPMSCKFGPPSGGAGASSR</sequence>
<dbReference type="GeneID" id="39868552"/>
<dbReference type="Proteomes" id="UP000219813">
    <property type="component" value="Chromosome 8"/>
</dbReference>
<evidence type="ECO:0000256" key="1">
    <source>
        <dbReference type="SAM" id="Phobius"/>
    </source>
</evidence>
<dbReference type="AlphaFoldDB" id="A0A1D3PB15"/>
<keyword evidence="1" id="KW-0472">Membrane</keyword>
<keyword evidence="1" id="KW-1133">Transmembrane helix</keyword>
<dbReference type="RefSeq" id="XP_028861399.1">
    <property type="nucleotide sequence ID" value="XM_029004740.1"/>
</dbReference>
<keyword evidence="3" id="KW-1185">Reference proteome</keyword>
<dbReference type="Pfam" id="PF12420">
    <property type="entry name" value="DUF3671"/>
    <property type="match status" value="1"/>
</dbReference>
<protein>
    <submittedName>
        <fullName evidence="2">Fam-m protein</fullName>
    </submittedName>
</protein>
<evidence type="ECO:0000313" key="2">
    <source>
        <dbReference type="EMBL" id="SCN12440.1"/>
    </source>
</evidence>
<dbReference type="EMBL" id="LT594629">
    <property type="protein sequence ID" value="SCN12440.1"/>
    <property type="molecule type" value="Genomic_DNA"/>
</dbReference>
<keyword evidence="1" id="KW-0812">Transmembrane</keyword>
<feature type="transmembrane region" description="Helical" evidence="1">
    <location>
        <begin position="161"/>
        <end position="178"/>
    </location>
</feature>
<dbReference type="KEGG" id="pmal:PMUG01_08057000"/>
<name>A0A1D3PB15_PLAMA</name>